<evidence type="ECO:0000313" key="4">
    <source>
        <dbReference type="Proteomes" id="UP000185924"/>
    </source>
</evidence>
<dbReference type="Pfam" id="PF18962">
    <property type="entry name" value="Por_Secre_tail"/>
    <property type="match status" value="1"/>
</dbReference>
<keyword evidence="4" id="KW-1185">Reference proteome</keyword>
<dbReference type="InterPro" id="IPR014756">
    <property type="entry name" value="Ig_E-set"/>
</dbReference>
<evidence type="ECO:0000259" key="1">
    <source>
        <dbReference type="Pfam" id="PF01833"/>
    </source>
</evidence>
<dbReference type="OrthoDB" id="7574679at2"/>
<dbReference type="InterPro" id="IPR024079">
    <property type="entry name" value="MetalloPept_cat_dom_sf"/>
</dbReference>
<dbReference type="Pfam" id="PF01833">
    <property type="entry name" value="TIG"/>
    <property type="match status" value="1"/>
</dbReference>
<evidence type="ECO:0000259" key="2">
    <source>
        <dbReference type="Pfam" id="PF18962"/>
    </source>
</evidence>
<gene>
    <name evidence="3" type="ORF">SAMN05421545_1144</name>
</gene>
<sequence length="740" mass="80648">MRHPDFIDSKTDNPHQSMTTILPTPDRLWSRSAAILLALLLSVISFAAQASEDLHMVPIPLEERIKAADIIVEGEVVAQRSFWDARQELIYTAHTVRLFKIFKGEVKERQVEVITDGGTVGLAMHTVSSALQLQKGQQGMFFLSRGAPTGIVASAASIITRPYASRQGFVRYDVERGTAADPFRQYKSVQEVYQAVTSRMGQQYKTVVVNDRLDSGLKAQLKQQSTQATQAVVVTSFSPARTSAGTSAILTINGTGFGSSRGNGFVEFPNADDGGTTMVRPYASDYLSWSNNQIRLRVPSYTQTGGTAGTGQIKVTANDGTSGMSAGTLIIEFAYSNVVAEGGNTPFQPLLIDANRSGGYTIQFAPSMQNRAAAQEGFRRAVNNWVCTTNVNWIIGAATTTESSADDSRSVIRFASSAVTGQGVLARTISKYRGCVAISGTRRDTTFWLTEFDMEINSNISWQYGPGAPATNQFDFETVILHELGHAHQLGHVILPNTLMHYNIGRRTQIRDLTPPDIAGANLVLNRSLTPPACGGRSAMTPKLDGECNLASEIFTFDAAFTNAGAVEVIWTTSTEQGIARFVVQRSQDGQTWEDVGQVPASGQARDYTFTDSSPLPRRSYYRLRVVYSNNSEAFSGRVLVLNPSDLRVFRVYPNPIGLTTNANGSPGETLRIEYLVRSTSTLQLQLYDIQGRQVRDLEATVTDGTDIIEVNVSDLASGTYVLRWSEGNNSGVTKVVKLQ</sequence>
<protein>
    <submittedName>
        <fullName evidence="3">Por secretion system C-terminal sorting domain-containing protein</fullName>
    </submittedName>
</protein>
<proteinExistence type="predicted"/>
<dbReference type="SUPFAM" id="SSF81296">
    <property type="entry name" value="E set domains"/>
    <property type="match status" value="1"/>
</dbReference>
<dbReference type="SUPFAM" id="SSF55486">
    <property type="entry name" value="Metalloproteases ('zincins'), catalytic domain"/>
    <property type="match status" value="1"/>
</dbReference>
<evidence type="ECO:0000313" key="3">
    <source>
        <dbReference type="EMBL" id="SIQ70677.1"/>
    </source>
</evidence>
<dbReference type="EMBL" id="FTNM01000001">
    <property type="protein sequence ID" value="SIQ70677.1"/>
    <property type="molecule type" value="Genomic_DNA"/>
</dbReference>
<feature type="domain" description="IPT/TIG" evidence="1">
    <location>
        <begin position="233"/>
        <end position="325"/>
    </location>
</feature>
<dbReference type="RefSeq" id="WP_083674082.1">
    <property type="nucleotide sequence ID" value="NZ_FTNM01000001.1"/>
</dbReference>
<feature type="domain" description="Secretion system C-terminal sorting" evidence="2">
    <location>
        <begin position="652"/>
        <end position="737"/>
    </location>
</feature>
<dbReference type="GO" id="GO:0008237">
    <property type="term" value="F:metallopeptidase activity"/>
    <property type="evidence" value="ECO:0007669"/>
    <property type="project" value="InterPro"/>
</dbReference>
<organism evidence="3 4">
    <name type="scientific">Pontibacter lucknowensis</name>
    <dbReference type="NCBI Taxonomy" id="1077936"/>
    <lineage>
        <taxon>Bacteria</taxon>
        <taxon>Pseudomonadati</taxon>
        <taxon>Bacteroidota</taxon>
        <taxon>Cytophagia</taxon>
        <taxon>Cytophagales</taxon>
        <taxon>Hymenobacteraceae</taxon>
        <taxon>Pontibacter</taxon>
    </lineage>
</organism>
<dbReference type="Gene3D" id="2.60.40.10">
    <property type="entry name" value="Immunoglobulins"/>
    <property type="match status" value="2"/>
</dbReference>
<accession>A0A1N6UYK0</accession>
<dbReference type="AlphaFoldDB" id="A0A1N6UYK0"/>
<dbReference type="InterPro" id="IPR013783">
    <property type="entry name" value="Ig-like_fold"/>
</dbReference>
<dbReference type="NCBIfam" id="TIGR04183">
    <property type="entry name" value="Por_Secre_tail"/>
    <property type="match status" value="1"/>
</dbReference>
<dbReference type="InterPro" id="IPR026444">
    <property type="entry name" value="Secre_tail"/>
</dbReference>
<name>A0A1N6UYK0_9BACT</name>
<dbReference type="InterPro" id="IPR002909">
    <property type="entry name" value="IPT_dom"/>
</dbReference>
<dbReference type="Gene3D" id="3.40.390.10">
    <property type="entry name" value="Collagenase (Catalytic Domain)"/>
    <property type="match status" value="1"/>
</dbReference>
<dbReference type="Proteomes" id="UP000185924">
    <property type="component" value="Unassembled WGS sequence"/>
</dbReference>
<reference evidence="4" key="1">
    <citation type="submission" date="2017-01" db="EMBL/GenBank/DDBJ databases">
        <authorList>
            <person name="Varghese N."/>
            <person name="Submissions S."/>
        </authorList>
    </citation>
    <scope>NUCLEOTIDE SEQUENCE [LARGE SCALE GENOMIC DNA]</scope>
    <source>
        <strain evidence="4">DM9</strain>
    </source>
</reference>
<dbReference type="STRING" id="1077936.SAMN05421545_1144"/>